<sequence>MHSGLSTKKTFSNSAVATNNIGPSRSRQYPDEPRVGIGVVALRRGTPSEDNLTETEVLLVRRAKPPEVGKWTFPGGSLELGETMVECAVREAYEETGLHLRNDPETARAVEEREGGLSTGLEVPTPFAAADVIVHEDSRRLAFHYAIVEVAAVPADPSAPLVPGGDVDGAQWKPVRHLKGMTDLTKNSAKIAEEAARRFSAALEL</sequence>
<keyword evidence="5" id="KW-1185">Reference proteome</keyword>
<name>A0ABR2YR26_9CHLO</name>
<dbReference type="PANTHER" id="PTHR43736">
    <property type="entry name" value="ADP-RIBOSE PYROPHOSPHATASE"/>
    <property type="match status" value="1"/>
</dbReference>
<comment type="caution">
    <text evidence="4">The sequence shown here is derived from an EMBL/GenBank/DDBJ whole genome shotgun (WGS) entry which is preliminary data.</text>
</comment>
<evidence type="ECO:0000313" key="4">
    <source>
        <dbReference type="EMBL" id="KAK9909386.1"/>
    </source>
</evidence>
<dbReference type="PROSITE" id="PS51462">
    <property type="entry name" value="NUDIX"/>
    <property type="match status" value="1"/>
</dbReference>
<evidence type="ECO:0000256" key="1">
    <source>
        <dbReference type="ARBA" id="ARBA00022801"/>
    </source>
</evidence>
<dbReference type="EMBL" id="JALJOT010000006">
    <property type="protein sequence ID" value="KAK9909386.1"/>
    <property type="molecule type" value="Genomic_DNA"/>
</dbReference>
<dbReference type="InterPro" id="IPR000086">
    <property type="entry name" value="NUDIX_hydrolase_dom"/>
</dbReference>
<keyword evidence="1 2" id="KW-0378">Hydrolase</keyword>
<dbReference type="Pfam" id="PF00293">
    <property type="entry name" value="NUDIX"/>
    <property type="match status" value="1"/>
</dbReference>
<dbReference type="SUPFAM" id="SSF55811">
    <property type="entry name" value="Nudix"/>
    <property type="match status" value="1"/>
</dbReference>
<organism evidence="4 5">
    <name type="scientific">Coccomyxa subellipsoidea</name>
    <dbReference type="NCBI Taxonomy" id="248742"/>
    <lineage>
        <taxon>Eukaryota</taxon>
        <taxon>Viridiplantae</taxon>
        <taxon>Chlorophyta</taxon>
        <taxon>core chlorophytes</taxon>
        <taxon>Trebouxiophyceae</taxon>
        <taxon>Trebouxiophyceae incertae sedis</taxon>
        <taxon>Coccomyxaceae</taxon>
        <taxon>Coccomyxa</taxon>
    </lineage>
</organism>
<evidence type="ECO:0000259" key="3">
    <source>
        <dbReference type="PROSITE" id="PS51462"/>
    </source>
</evidence>
<comment type="similarity">
    <text evidence="2">Belongs to the Nudix hydrolase family.</text>
</comment>
<dbReference type="PROSITE" id="PS00893">
    <property type="entry name" value="NUDIX_BOX"/>
    <property type="match status" value="1"/>
</dbReference>
<proteinExistence type="inferred from homology"/>
<reference evidence="4 5" key="1">
    <citation type="journal article" date="2024" name="Nat. Commun.">
        <title>Phylogenomics reveals the evolutionary origins of lichenization in chlorophyte algae.</title>
        <authorList>
            <person name="Puginier C."/>
            <person name="Libourel C."/>
            <person name="Otte J."/>
            <person name="Skaloud P."/>
            <person name="Haon M."/>
            <person name="Grisel S."/>
            <person name="Petersen M."/>
            <person name="Berrin J.G."/>
            <person name="Delaux P.M."/>
            <person name="Dal Grande F."/>
            <person name="Keller J."/>
        </authorList>
    </citation>
    <scope>NUCLEOTIDE SEQUENCE [LARGE SCALE GENOMIC DNA]</scope>
    <source>
        <strain evidence="4 5">SAG 216-7</strain>
    </source>
</reference>
<feature type="domain" description="Nudix hydrolase" evidence="3">
    <location>
        <begin position="32"/>
        <end position="197"/>
    </location>
</feature>
<gene>
    <name evidence="4" type="ORF">WJX75_001461</name>
</gene>
<evidence type="ECO:0000256" key="2">
    <source>
        <dbReference type="RuleBase" id="RU003476"/>
    </source>
</evidence>
<dbReference type="Gene3D" id="3.90.79.10">
    <property type="entry name" value="Nucleoside Triphosphate Pyrophosphohydrolase"/>
    <property type="match status" value="1"/>
</dbReference>
<dbReference type="PRINTS" id="PR00502">
    <property type="entry name" value="NUDIXFAMILY"/>
</dbReference>
<dbReference type="Proteomes" id="UP001491310">
    <property type="component" value="Unassembled WGS sequence"/>
</dbReference>
<dbReference type="InterPro" id="IPR020084">
    <property type="entry name" value="NUDIX_hydrolase_CS"/>
</dbReference>
<accession>A0ABR2YR26</accession>
<dbReference type="CDD" id="cd04673">
    <property type="entry name" value="NUDIX_ADPRase"/>
    <property type="match status" value="1"/>
</dbReference>
<dbReference type="InterPro" id="IPR020476">
    <property type="entry name" value="Nudix_hydrolase"/>
</dbReference>
<dbReference type="InterPro" id="IPR015797">
    <property type="entry name" value="NUDIX_hydrolase-like_dom_sf"/>
</dbReference>
<evidence type="ECO:0000313" key="5">
    <source>
        <dbReference type="Proteomes" id="UP001491310"/>
    </source>
</evidence>
<dbReference type="PANTHER" id="PTHR43736:SF1">
    <property type="entry name" value="DIHYDRONEOPTERIN TRIPHOSPHATE DIPHOSPHATASE"/>
    <property type="match status" value="1"/>
</dbReference>
<protein>
    <recommendedName>
        <fullName evidence="3">Nudix hydrolase domain-containing protein</fullName>
    </recommendedName>
</protein>